<dbReference type="GO" id="GO:0008270">
    <property type="term" value="F:zinc ion binding"/>
    <property type="evidence" value="ECO:0007669"/>
    <property type="project" value="UniProtKB-KW"/>
</dbReference>
<feature type="compositionally biased region" description="Polar residues" evidence="8">
    <location>
        <begin position="32"/>
        <end position="47"/>
    </location>
</feature>
<dbReference type="PANTHER" id="PTHR46245">
    <property type="entry name" value="B3 DOMAIN-CONTAINING PROTEIN OS07G0563300"/>
    <property type="match status" value="1"/>
</dbReference>
<dbReference type="SMART" id="SM01019">
    <property type="entry name" value="B3"/>
    <property type="match status" value="1"/>
</dbReference>
<evidence type="ECO:0000256" key="7">
    <source>
        <dbReference type="ARBA" id="ARBA00023242"/>
    </source>
</evidence>
<feature type="region of interest" description="Disordered" evidence="8">
    <location>
        <begin position="1"/>
        <end position="47"/>
    </location>
</feature>
<dbReference type="Proteomes" id="UP001633002">
    <property type="component" value="Unassembled WGS sequence"/>
</dbReference>
<keyword evidence="1" id="KW-0479">Metal-binding</keyword>
<keyword evidence="7" id="KW-0539">Nucleus</keyword>
<evidence type="ECO:0000256" key="4">
    <source>
        <dbReference type="ARBA" id="ARBA00023015"/>
    </source>
</evidence>
<evidence type="ECO:0000313" key="11">
    <source>
        <dbReference type="Proteomes" id="UP001633002"/>
    </source>
</evidence>
<keyword evidence="2" id="KW-0863">Zinc-finger</keyword>
<dbReference type="AlphaFoldDB" id="A0ABD3GWA3"/>
<accession>A0ABD3GWA3</accession>
<protein>
    <recommendedName>
        <fullName evidence="9">CW-type domain-containing protein</fullName>
    </recommendedName>
</protein>
<gene>
    <name evidence="10" type="ORF">R1sor_001559</name>
</gene>
<dbReference type="GO" id="GO:0003677">
    <property type="term" value="F:DNA binding"/>
    <property type="evidence" value="ECO:0007669"/>
    <property type="project" value="UniProtKB-KW"/>
</dbReference>
<feature type="compositionally biased region" description="Basic and acidic residues" evidence="8">
    <location>
        <begin position="488"/>
        <end position="536"/>
    </location>
</feature>
<evidence type="ECO:0000256" key="2">
    <source>
        <dbReference type="ARBA" id="ARBA00022771"/>
    </source>
</evidence>
<dbReference type="Gene3D" id="3.30.40.100">
    <property type="match status" value="1"/>
</dbReference>
<evidence type="ECO:0000313" key="10">
    <source>
        <dbReference type="EMBL" id="KAL3683537.1"/>
    </source>
</evidence>
<evidence type="ECO:0000259" key="9">
    <source>
        <dbReference type="PROSITE" id="PS51050"/>
    </source>
</evidence>
<dbReference type="Pfam" id="PF02362">
    <property type="entry name" value="B3"/>
    <property type="match status" value="1"/>
</dbReference>
<feature type="region of interest" description="Disordered" evidence="8">
    <location>
        <begin position="207"/>
        <end position="536"/>
    </location>
</feature>
<evidence type="ECO:0000256" key="1">
    <source>
        <dbReference type="ARBA" id="ARBA00022723"/>
    </source>
</evidence>
<keyword evidence="4" id="KW-0805">Transcription regulation</keyword>
<dbReference type="InterPro" id="IPR003340">
    <property type="entry name" value="B3_DNA-bd"/>
</dbReference>
<proteinExistence type="predicted"/>
<name>A0ABD3GWA3_9MARC</name>
<sequence length="642" mass="72153">MRKEGNRSKASFDGVARQPGRGRGRYHILTPLPSSSKQKLRQSDSGNSDVTIVPLFEKVLSASDVHNGRMILPRTCAEAYFPAISGSMLIEIVDVFGKIWAPKFSFWRNKEARIYFLQGLKTCIHSMELQVGDTVTFSRLDPVKKFLIGPRSGGFSSEVVPDAIGLSLIPCVLYLPLLRKNQIHPVSGDNALLQLIAKQRWSDTVGTAEVSLSEGEDAKQRESDTEGSLSEGEEAKQPESDTEGSLSEGEEAMQREYDADETEREDSREHPLGKTSNRCHSEDEGSVDHTIGVASKRLHPENEDSLDRITGEMTKRRRSESEDNLELTLGRTAKRSRAEKEDPVRPTIGKKAKRRHSENQQSVEHTVSDIAKRCRLENEDSVQRALGVASKRVHAEDEDSGDRLIGQKSKRCRSENEFTLELTLGRTAKRRRAEKDECLRPTIGNTAKQQSHSDNEDSGERTVSENAESCPEDEDSVERALGQKSGKHRPDKEDSVERVLGKTAERSRTPSEDVETMERAPTETAERWRTQNEDSKEMDSWKEAQELLRPPPLVVPTVVTIEGHDFEAYAMPPVLTKPTVFTLRQSGENDQWAECDECGNWRKVPADAVVPSRWTCRDNSWDKTRASCSVPQERNSDEIIFR</sequence>
<dbReference type="InterPro" id="IPR011124">
    <property type="entry name" value="Znf_CW"/>
</dbReference>
<feature type="compositionally biased region" description="Basic and acidic residues" evidence="8">
    <location>
        <begin position="298"/>
        <end position="314"/>
    </location>
</feature>
<dbReference type="Gene3D" id="2.40.330.10">
    <property type="entry name" value="DNA-binding pseudobarrel domain"/>
    <property type="match status" value="1"/>
</dbReference>
<feature type="domain" description="CW-type" evidence="9">
    <location>
        <begin position="586"/>
        <end position="636"/>
    </location>
</feature>
<keyword evidence="3" id="KW-0862">Zinc</keyword>
<feature type="compositionally biased region" description="Basic and acidic residues" evidence="8">
    <location>
        <begin position="451"/>
        <end position="463"/>
    </location>
</feature>
<keyword evidence="5" id="KW-0238">DNA-binding</keyword>
<dbReference type="PROSITE" id="PS51050">
    <property type="entry name" value="ZF_CW"/>
    <property type="match status" value="1"/>
</dbReference>
<evidence type="ECO:0000256" key="3">
    <source>
        <dbReference type="ARBA" id="ARBA00022833"/>
    </source>
</evidence>
<keyword evidence="6" id="KW-0804">Transcription</keyword>
<organism evidence="10 11">
    <name type="scientific">Riccia sorocarpa</name>
    <dbReference type="NCBI Taxonomy" id="122646"/>
    <lineage>
        <taxon>Eukaryota</taxon>
        <taxon>Viridiplantae</taxon>
        <taxon>Streptophyta</taxon>
        <taxon>Embryophyta</taxon>
        <taxon>Marchantiophyta</taxon>
        <taxon>Marchantiopsida</taxon>
        <taxon>Marchantiidae</taxon>
        <taxon>Marchantiales</taxon>
        <taxon>Ricciaceae</taxon>
        <taxon>Riccia</taxon>
    </lineage>
</organism>
<dbReference type="SUPFAM" id="SSF101936">
    <property type="entry name" value="DNA-binding pseudobarrel domain"/>
    <property type="match status" value="1"/>
</dbReference>
<feature type="compositionally biased region" description="Basic and acidic residues" evidence="8">
    <location>
        <begin position="366"/>
        <end position="382"/>
    </location>
</feature>
<evidence type="ECO:0000256" key="5">
    <source>
        <dbReference type="ARBA" id="ARBA00023125"/>
    </source>
</evidence>
<evidence type="ECO:0000256" key="8">
    <source>
        <dbReference type="SAM" id="MobiDB-lite"/>
    </source>
</evidence>
<dbReference type="CDD" id="cd10017">
    <property type="entry name" value="B3_DNA"/>
    <property type="match status" value="1"/>
</dbReference>
<evidence type="ECO:0000256" key="6">
    <source>
        <dbReference type="ARBA" id="ARBA00023163"/>
    </source>
</evidence>
<comment type="caution">
    <text evidence="10">The sequence shown here is derived from an EMBL/GenBank/DDBJ whole genome shotgun (WGS) entry which is preliminary data.</text>
</comment>
<keyword evidence="11" id="KW-1185">Reference proteome</keyword>
<dbReference type="InterPro" id="IPR015300">
    <property type="entry name" value="DNA-bd_pseudobarrel_sf"/>
</dbReference>
<dbReference type="EMBL" id="JBJQOH010000006">
    <property type="protein sequence ID" value="KAL3683537.1"/>
    <property type="molecule type" value="Genomic_DNA"/>
</dbReference>
<dbReference type="Pfam" id="PF07496">
    <property type="entry name" value="zf-CW"/>
    <property type="match status" value="1"/>
</dbReference>
<reference evidence="10 11" key="1">
    <citation type="submission" date="2024-09" db="EMBL/GenBank/DDBJ databases">
        <title>Chromosome-scale assembly of Riccia sorocarpa.</title>
        <authorList>
            <person name="Paukszto L."/>
        </authorList>
    </citation>
    <scope>NUCLEOTIDE SEQUENCE [LARGE SCALE GENOMIC DNA]</scope>
    <source>
        <strain evidence="10">LP-2024</strain>
        <tissue evidence="10">Aerial parts of the thallus</tissue>
    </source>
</reference>